<proteinExistence type="predicted"/>
<organism evidence="2 3">
    <name type="scientific">Taibaiella soli</name>
    <dbReference type="NCBI Taxonomy" id="1649169"/>
    <lineage>
        <taxon>Bacteria</taxon>
        <taxon>Pseudomonadati</taxon>
        <taxon>Bacteroidota</taxon>
        <taxon>Chitinophagia</taxon>
        <taxon>Chitinophagales</taxon>
        <taxon>Chitinophagaceae</taxon>
        <taxon>Taibaiella</taxon>
    </lineage>
</organism>
<dbReference type="OrthoDB" id="1358466at2"/>
<protein>
    <submittedName>
        <fullName evidence="2">STAS/SEC14 domain-containing protein</fullName>
    </submittedName>
</protein>
<dbReference type="RefSeq" id="WP_110997560.1">
    <property type="nucleotide sequence ID" value="NZ_QKTW01000006.1"/>
</dbReference>
<dbReference type="Gene3D" id="3.40.970.30">
    <property type="entry name" value="yp_829618.1 like domains"/>
    <property type="match status" value="1"/>
</dbReference>
<dbReference type="AlphaFoldDB" id="A0A2W2B1L5"/>
<evidence type="ECO:0000259" key="1">
    <source>
        <dbReference type="Pfam" id="PF25056"/>
    </source>
</evidence>
<gene>
    <name evidence="2" type="ORF">DN068_03780</name>
</gene>
<accession>A0A2W2B1L5</accession>
<dbReference type="InterPro" id="IPR056695">
    <property type="entry name" value="DUF7793"/>
</dbReference>
<dbReference type="Proteomes" id="UP000248745">
    <property type="component" value="Unassembled WGS sequence"/>
</dbReference>
<evidence type="ECO:0000313" key="2">
    <source>
        <dbReference type="EMBL" id="PZF74144.1"/>
    </source>
</evidence>
<reference evidence="2 3" key="1">
    <citation type="submission" date="2018-06" db="EMBL/GenBank/DDBJ databases">
        <title>Mucibacter soli gen. nov., sp. nov., a new member of the family Chitinophagaceae producing mucin.</title>
        <authorList>
            <person name="Kim M.-K."/>
            <person name="Park S."/>
            <person name="Kim T.-S."/>
            <person name="Joung Y."/>
            <person name="Han J.-H."/>
            <person name="Kim S.B."/>
        </authorList>
    </citation>
    <scope>NUCLEOTIDE SEQUENCE [LARGE SCALE GENOMIC DNA]</scope>
    <source>
        <strain evidence="2 3">R1-15</strain>
    </source>
</reference>
<sequence length="130" mass="14371">MVKPPANAVTTETDLGTYWFDESGILISISKPPKRTVANCNANFEAIRQFSGGKKVPLMVYICKSPVPDKETRKLVAEGLPGVYTAMAMISKSGLGTVIMNFLFKLNPPSIPMKTFANEADARKWLRQYL</sequence>
<evidence type="ECO:0000313" key="3">
    <source>
        <dbReference type="Proteomes" id="UP000248745"/>
    </source>
</evidence>
<comment type="caution">
    <text evidence="2">The sequence shown here is derived from an EMBL/GenBank/DDBJ whole genome shotgun (WGS) entry which is preliminary data.</text>
</comment>
<keyword evidence="3" id="KW-1185">Reference proteome</keyword>
<dbReference type="EMBL" id="QKTW01000006">
    <property type="protein sequence ID" value="PZF74144.1"/>
    <property type="molecule type" value="Genomic_DNA"/>
</dbReference>
<dbReference type="Pfam" id="PF25056">
    <property type="entry name" value="DUF7793"/>
    <property type="match status" value="1"/>
</dbReference>
<name>A0A2W2B1L5_9BACT</name>
<feature type="domain" description="DUF7793" evidence="1">
    <location>
        <begin position="18"/>
        <end position="129"/>
    </location>
</feature>